<dbReference type="GO" id="GO:0033202">
    <property type="term" value="C:DNA helicase complex"/>
    <property type="evidence" value="ECO:0007669"/>
    <property type="project" value="TreeGrafter"/>
</dbReference>
<dbReference type="Pfam" id="PF12705">
    <property type="entry name" value="PDDEXK_1"/>
    <property type="match status" value="1"/>
</dbReference>
<accession>A0A518ATI4</accession>
<evidence type="ECO:0000256" key="2">
    <source>
        <dbReference type="ARBA" id="ARBA00022722"/>
    </source>
</evidence>
<dbReference type="GO" id="GO:0043138">
    <property type="term" value="F:3'-5' DNA helicase activity"/>
    <property type="evidence" value="ECO:0007669"/>
    <property type="project" value="UniProtKB-EC"/>
</dbReference>
<dbReference type="InterPro" id="IPR011335">
    <property type="entry name" value="Restrct_endonuc-II-like"/>
</dbReference>
<dbReference type="GO" id="GO:0003677">
    <property type="term" value="F:DNA binding"/>
    <property type="evidence" value="ECO:0007669"/>
    <property type="project" value="UniProtKB-KW"/>
</dbReference>
<organism evidence="19 20">
    <name type="scientific">Aeoliella mucimassa</name>
    <dbReference type="NCBI Taxonomy" id="2527972"/>
    <lineage>
        <taxon>Bacteria</taxon>
        <taxon>Pseudomonadati</taxon>
        <taxon>Planctomycetota</taxon>
        <taxon>Planctomycetia</taxon>
        <taxon>Pirellulales</taxon>
        <taxon>Lacipirellulaceae</taxon>
        <taxon>Aeoliella</taxon>
    </lineage>
</organism>
<evidence type="ECO:0000256" key="14">
    <source>
        <dbReference type="ARBA" id="ARBA00048988"/>
    </source>
</evidence>
<dbReference type="GO" id="GO:0005829">
    <property type="term" value="C:cytosol"/>
    <property type="evidence" value="ECO:0007669"/>
    <property type="project" value="TreeGrafter"/>
</dbReference>
<comment type="similarity">
    <text evidence="1">Belongs to the helicase family. UvrD subfamily.</text>
</comment>
<dbReference type="Pfam" id="PF13361">
    <property type="entry name" value="UvrD_C"/>
    <property type="match status" value="1"/>
</dbReference>
<dbReference type="SUPFAM" id="SSF52540">
    <property type="entry name" value="P-loop containing nucleoside triphosphate hydrolases"/>
    <property type="match status" value="1"/>
</dbReference>
<dbReference type="PROSITE" id="PS51198">
    <property type="entry name" value="UVRD_HELICASE_ATP_BIND"/>
    <property type="match status" value="1"/>
</dbReference>
<protein>
    <recommendedName>
        <fullName evidence="13">DNA 3'-5' helicase</fullName>
        <ecNumber evidence="13">5.6.2.4</ecNumber>
    </recommendedName>
</protein>
<evidence type="ECO:0000256" key="4">
    <source>
        <dbReference type="ARBA" id="ARBA00022763"/>
    </source>
</evidence>
<evidence type="ECO:0000256" key="12">
    <source>
        <dbReference type="ARBA" id="ARBA00034617"/>
    </source>
</evidence>
<dbReference type="EC" id="5.6.2.4" evidence="13"/>
<evidence type="ECO:0000256" key="16">
    <source>
        <dbReference type="SAM" id="MobiDB-lite"/>
    </source>
</evidence>
<evidence type="ECO:0000256" key="13">
    <source>
        <dbReference type="ARBA" id="ARBA00034808"/>
    </source>
</evidence>
<dbReference type="InterPro" id="IPR000212">
    <property type="entry name" value="DNA_helicase_UvrD/REP"/>
</dbReference>
<dbReference type="PROSITE" id="PS51217">
    <property type="entry name" value="UVRD_HELICASE_CTER"/>
    <property type="match status" value="1"/>
</dbReference>
<dbReference type="GO" id="GO:0000725">
    <property type="term" value="P:recombinational repair"/>
    <property type="evidence" value="ECO:0007669"/>
    <property type="project" value="TreeGrafter"/>
</dbReference>
<comment type="catalytic activity">
    <reaction evidence="14">
        <text>ATP + H2O = ADP + phosphate + H(+)</text>
        <dbReference type="Rhea" id="RHEA:13065"/>
        <dbReference type="ChEBI" id="CHEBI:15377"/>
        <dbReference type="ChEBI" id="CHEBI:15378"/>
        <dbReference type="ChEBI" id="CHEBI:30616"/>
        <dbReference type="ChEBI" id="CHEBI:43474"/>
        <dbReference type="ChEBI" id="CHEBI:456216"/>
        <dbReference type="EC" id="5.6.2.4"/>
    </reaction>
</comment>
<dbReference type="GO" id="GO:0005524">
    <property type="term" value="F:ATP binding"/>
    <property type="evidence" value="ECO:0007669"/>
    <property type="project" value="UniProtKB-UniRule"/>
</dbReference>
<keyword evidence="5 15" id="KW-0378">Hydrolase</keyword>
<dbReference type="Gene3D" id="1.10.10.160">
    <property type="match status" value="1"/>
</dbReference>
<evidence type="ECO:0000256" key="9">
    <source>
        <dbReference type="ARBA" id="ARBA00023125"/>
    </source>
</evidence>
<dbReference type="AlphaFoldDB" id="A0A518ATI4"/>
<dbReference type="Pfam" id="PF00580">
    <property type="entry name" value="UvrD-helicase"/>
    <property type="match status" value="1"/>
</dbReference>
<feature type="domain" description="UvrD-like helicase ATP-binding" evidence="17">
    <location>
        <begin position="4"/>
        <end position="456"/>
    </location>
</feature>
<dbReference type="EMBL" id="CP036278">
    <property type="protein sequence ID" value="QDU58040.1"/>
    <property type="molecule type" value="Genomic_DNA"/>
</dbReference>
<keyword evidence="9" id="KW-0238">DNA-binding</keyword>
<comment type="catalytic activity">
    <reaction evidence="12">
        <text>Couples ATP hydrolysis with the unwinding of duplex DNA by translocating in the 3'-5' direction.</text>
        <dbReference type="EC" id="5.6.2.4"/>
    </reaction>
</comment>
<dbReference type="InterPro" id="IPR011604">
    <property type="entry name" value="PDDEXK-like_dom_sf"/>
</dbReference>
<evidence type="ECO:0000256" key="1">
    <source>
        <dbReference type="ARBA" id="ARBA00009922"/>
    </source>
</evidence>
<keyword evidence="2" id="KW-0540">Nuclease</keyword>
<feature type="domain" description="UvrD-like helicase C-terminal" evidence="18">
    <location>
        <begin position="457"/>
        <end position="764"/>
    </location>
</feature>
<dbReference type="GO" id="GO:0004527">
    <property type="term" value="F:exonuclease activity"/>
    <property type="evidence" value="ECO:0007669"/>
    <property type="project" value="UniProtKB-KW"/>
</dbReference>
<evidence type="ECO:0000256" key="15">
    <source>
        <dbReference type="PROSITE-ProRule" id="PRU00560"/>
    </source>
</evidence>
<evidence type="ECO:0000256" key="6">
    <source>
        <dbReference type="ARBA" id="ARBA00022806"/>
    </source>
</evidence>
<reference evidence="19 20" key="1">
    <citation type="submission" date="2019-02" db="EMBL/GenBank/DDBJ databases">
        <title>Deep-cultivation of Planctomycetes and their phenomic and genomic characterization uncovers novel biology.</title>
        <authorList>
            <person name="Wiegand S."/>
            <person name="Jogler M."/>
            <person name="Boedeker C."/>
            <person name="Pinto D."/>
            <person name="Vollmers J."/>
            <person name="Rivas-Marin E."/>
            <person name="Kohn T."/>
            <person name="Peeters S.H."/>
            <person name="Heuer A."/>
            <person name="Rast P."/>
            <person name="Oberbeckmann S."/>
            <person name="Bunk B."/>
            <person name="Jeske O."/>
            <person name="Meyerdierks A."/>
            <person name="Storesund J.E."/>
            <person name="Kallscheuer N."/>
            <person name="Luecker S."/>
            <person name="Lage O.M."/>
            <person name="Pohl T."/>
            <person name="Merkel B.J."/>
            <person name="Hornburger P."/>
            <person name="Mueller R.-W."/>
            <person name="Bruemmer F."/>
            <person name="Labrenz M."/>
            <person name="Spormann A.M."/>
            <person name="Op den Camp H."/>
            <person name="Overmann J."/>
            <person name="Amann R."/>
            <person name="Jetten M.S.M."/>
            <person name="Mascher T."/>
            <person name="Medema M.H."/>
            <person name="Devos D.P."/>
            <person name="Kaster A.-K."/>
            <person name="Ovreas L."/>
            <person name="Rohde M."/>
            <person name="Galperin M.Y."/>
            <person name="Jogler C."/>
        </authorList>
    </citation>
    <scope>NUCLEOTIDE SEQUENCE [LARGE SCALE GENOMIC DNA]</scope>
    <source>
        <strain evidence="19 20">Pan181</strain>
    </source>
</reference>
<keyword evidence="3 15" id="KW-0547">Nucleotide-binding</keyword>
<evidence type="ECO:0000256" key="7">
    <source>
        <dbReference type="ARBA" id="ARBA00022839"/>
    </source>
</evidence>
<evidence type="ECO:0000259" key="17">
    <source>
        <dbReference type="PROSITE" id="PS51198"/>
    </source>
</evidence>
<keyword evidence="6 15" id="KW-0347">Helicase</keyword>
<evidence type="ECO:0000256" key="8">
    <source>
        <dbReference type="ARBA" id="ARBA00022840"/>
    </source>
</evidence>
<dbReference type="InterPro" id="IPR014016">
    <property type="entry name" value="UvrD-like_ATP-bd"/>
</dbReference>
<dbReference type="PANTHER" id="PTHR11070">
    <property type="entry name" value="UVRD / RECB / PCRA DNA HELICASE FAMILY MEMBER"/>
    <property type="match status" value="1"/>
</dbReference>
<dbReference type="Gene3D" id="1.10.486.10">
    <property type="entry name" value="PCRA, domain 4"/>
    <property type="match status" value="1"/>
</dbReference>
<keyword evidence="11" id="KW-0413">Isomerase</keyword>
<dbReference type="RefSeq" id="WP_145249555.1">
    <property type="nucleotide sequence ID" value="NZ_CP036278.1"/>
</dbReference>
<feature type="binding site" evidence="15">
    <location>
        <begin position="25"/>
        <end position="32"/>
    </location>
    <ligand>
        <name>ATP</name>
        <dbReference type="ChEBI" id="CHEBI:30616"/>
    </ligand>
</feature>
<evidence type="ECO:0000256" key="3">
    <source>
        <dbReference type="ARBA" id="ARBA00022741"/>
    </source>
</evidence>
<evidence type="ECO:0000256" key="11">
    <source>
        <dbReference type="ARBA" id="ARBA00023235"/>
    </source>
</evidence>
<dbReference type="PANTHER" id="PTHR11070:SF48">
    <property type="entry name" value="ATP-DEPENDENT HELICASE_NUCLEASE SUBUNIT A"/>
    <property type="match status" value="1"/>
</dbReference>
<dbReference type="KEGG" id="amuc:Pan181_42660"/>
<keyword evidence="20" id="KW-1185">Reference proteome</keyword>
<gene>
    <name evidence="19" type="primary">addA</name>
    <name evidence="19" type="ORF">Pan181_42660</name>
</gene>
<keyword evidence="10" id="KW-0234">DNA repair</keyword>
<dbReference type="InterPro" id="IPR038726">
    <property type="entry name" value="PDDEXK_AddAB-type"/>
</dbReference>
<evidence type="ECO:0000313" key="20">
    <source>
        <dbReference type="Proteomes" id="UP000315750"/>
    </source>
</evidence>
<proteinExistence type="inferred from homology"/>
<evidence type="ECO:0000256" key="5">
    <source>
        <dbReference type="ARBA" id="ARBA00022801"/>
    </source>
</evidence>
<name>A0A518ATI4_9BACT</name>
<keyword evidence="7" id="KW-0269">Exonuclease</keyword>
<keyword evidence="4" id="KW-0227">DNA damage</keyword>
<dbReference type="Gene3D" id="3.40.50.300">
    <property type="entry name" value="P-loop containing nucleotide triphosphate hydrolases"/>
    <property type="match status" value="4"/>
</dbReference>
<evidence type="ECO:0000259" key="18">
    <source>
        <dbReference type="PROSITE" id="PS51217"/>
    </source>
</evidence>
<evidence type="ECO:0000256" key="10">
    <source>
        <dbReference type="ARBA" id="ARBA00023204"/>
    </source>
</evidence>
<dbReference type="InterPro" id="IPR013986">
    <property type="entry name" value="DExx_box_DNA_helicase_dom_sf"/>
</dbReference>
<dbReference type="InterPro" id="IPR014017">
    <property type="entry name" value="DNA_helicase_UvrD-like_C"/>
</dbReference>
<dbReference type="Proteomes" id="UP000315750">
    <property type="component" value="Chromosome"/>
</dbReference>
<dbReference type="OrthoDB" id="9810135at2"/>
<dbReference type="Gene3D" id="3.90.320.10">
    <property type="match status" value="1"/>
</dbReference>
<dbReference type="SUPFAM" id="SSF52980">
    <property type="entry name" value="Restriction endonuclease-like"/>
    <property type="match status" value="1"/>
</dbReference>
<sequence>MATPEYTDQQKKAVHPAGESLALDAGAGCGKTFVLTERFIKELEKPSDAGAQQRLTQLVAITFTDAAARELRTRIRRLVYDRIATSSGENRDYWLQLQRAIDGCRISTIHSLCTTILRAHAFDARLDPLFTTLDSPAAMVLEAEAVEDTLRELLESKDADAMRLGGAWNIDQLKTHVRSMMQHHRRQAFRDWCDKTPDDLLAAWLEYFKQVIWPAAVAGLQPELNDLIDLLGQFSSSESEAMADCHELIDALVALRDNEAEEHHFLSIDELCRNRKYKRPVPFLKKAWGDDVLHAEFGMLSKTVREAVRELPVFHLGNDFTREFAELGLAMARVSRKAAERYQAAKQELGGLDFEDLITATHQLLTDPKHRDIQEHLRSEVAVLFVDEFQDTDRVQVEMVQALVGDIAGAGKLFFVGDEKQSIYRFRGAEPQVFRELQGAVKEDWRLPLSKNFRSQPAVLNFVNALFEPLFSNYQALEASRSQLTPEPAIEFLWADTPKASKSGGKQAGETALARRAEARTIAARLREMVDKQQPLATSKGATEPRPVEYGDIAILFRALSDVAAYEEALRAEGIPYYLVGGHAFYTQQEIYDVLHLLRVVVSECDELSLAGVLRSPLFSLADETIFWLSVRGRSLERGLFAESLPPELMPEERDKVIRAADTLRVLRKHRDDWTVPQLLAEAMERTGYDAALLADFMGQRKLANVYKLMEQARSAVASGVGSLDDFVTQLAEFITATPKESLATTSPDTANVVRLMTIHKSKGLEFPVVVVADLDHKASFHRSAVAFTPELGPMVTLSKNDYDDASSKNSPPSGMSLFRYVDNQAERAETDRLFYVACTRAADYLLLSSSVADIDKPSGPFLKQLSQQFDLKTGDMLQPGRVESGARPQVAASLVTPPAPKQSTGKSTNWLKVIEKAKQGARSAKIEQAARPCLVAAGARQRFSVTRLSGQIIPSGGDWWQHDPDHERLAVPLDYDPLGLGTLVHAVLERADLADEQSIATWARALAPHYDLLHAERAEELARELVERFAESPRAASLATAQQVYHEVEFQLTWPIGSTNSQGRYLQGYLDCLYQTSDGDWCVLDYKTNQTMADDTAVLADKYEMQMLVYGLAVEQTWGEGPKELVLHFLRPGVEQCFAWDDQQRERAIALVDQALASIDSAEPIPVS</sequence>
<dbReference type="GO" id="GO:0016887">
    <property type="term" value="F:ATP hydrolysis activity"/>
    <property type="evidence" value="ECO:0007669"/>
    <property type="project" value="RHEA"/>
</dbReference>
<feature type="region of interest" description="Disordered" evidence="16">
    <location>
        <begin position="884"/>
        <end position="908"/>
    </location>
</feature>
<keyword evidence="8 15" id="KW-0067">ATP-binding</keyword>
<evidence type="ECO:0000313" key="19">
    <source>
        <dbReference type="EMBL" id="QDU58040.1"/>
    </source>
</evidence>
<dbReference type="InterPro" id="IPR027417">
    <property type="entry name" value="P-loop_NTPase"/>
</dbReference>